<feature type="compositionally biased region" description="Acidic residues" evidence="1">
    <location>
        <begin position="8"/>
        <end position="23"/>
    </location>
</feature>
<feature type="region of interest" description="Disordered" evidence="1">
    <location>
        <begin position="1"/>
        <end position="87"/>
    </location>
</feature>
<gene>
    <name evidence="2" type="ORF">PoB_007343000</name>
</gene>
<proteinExistence type="predicted"/>
<organism evidence="2 3">
    <name type="scientific">Plakobranchus ocellatus</name>
    <dbReference type="NCBI Taxonomy" id="259542"/>
    <lineage>
        <taxon>Eukaryota</taxon>
        <taxon>Metazoa</taxon>
        <taxon>Spiralia</taxon>
        <taxon>Lophotrochozoa</taxon>
        <taxon>Mollusca</taxon>
        <taxon>Gastropoda</taxon>
        <taxon>Heterobranchia</taxon>
        <taxon>Euthyneura</taxon>
        <taxon>Panpulmonata</taxon>
        <taxon>Sacoglossa</taxon>
        <taxon>Placobranchoidea</taxon>
        <taxon>Plakobranchidae</taxon>
        <taxon>Plakobranchus</taxon>
    </lineage>
</organism>
<evidence type="ECO:0000313" key="2">
    <source>
        <dbReference type="EMBL" id="GFO46925.1"/>
    </source>
</evidence>
<dbReference type="Proteomes" id="UP000735302">
    <property type="component" value="Unassembled WGS sequence"/>
</dbReference>
<evidence type="ECO:0000256" key="1">
    <source>
        <dbReference type="SAM" id="MobiDB-lite"/>
    </source>
</evidence>
<dbReference type="EMBL" id="BLXT01008234">
    <property type="protein sequence ID" value="GFO46925.1"/>
    <property type="molecule type" value="Genomic_DNA"/>
</dbReference>
<dbReference type="AlphaFoldDB" id="A0AAV4DSG5"/>
<keyword evidence="3" id="KW-1185">Reference proteome</keyword>
<comment type="caution">
    <text evidence="2">The sequence shown here is derived from an EMBL/GenBank/DDBJ whole genome shotgun (WGS) entry which is preliminary data.</text>
</comment>
<evidence type="ECO:0000313" key="3">
    <source>
        <dbReference type="Proteomes" id="UP000735302"/>
    </source>
</evidence>
<name>A0AAV4DSG5_9GAST</name>
<protein>
    <submittedName>
        <fullName evidence="2">Uncharacterized protein</fullName>
    </submittedName>
</protein>
<sequence>MGVRDRWEEEEEEKEEEEEEEERENDRFCEACLQQGDLRLPGPPSDQSADGGARTYNRSVPADSRAGSLSAVVNNPKFDSEGEQETS</sequence>
<reference evidence="2 3" key="1">
    <citation type="journal article" date="2021" name="Elife">
        <title>Chloroplast acquisition without the gene transfer in kleptoplastic sea slugs, Plakobranchus ocellatus.</title>
        <authorList>
            <person name="Maeda T."/>
            <person name="Takahashi S."/>
            <person name="Yoshida T."/>
            <person name="Shimamura S."/>
            <person name="Takaki Y."/>
            <person name="Nagai Y."/>
            <person name="Toyoda A."/>
            <person name="Suzuki Y."/>
            <person name="Arimoto A."/>
            <person name="Ishii H."/>
            <person name="Satoh N."/>
            <person name="Nishiyama T."/>
            <person name="Hasebe M."/>
            <person name="Maruyama T."/>
            <person name="Minagawa J."/>
            <person name="Obokata J."/>
            <person name="Shigenobu S."/>
        </authorList>
    </citation>
    <scope>NUCLEOTIDE SEQUENCE [LARGE SCALE GENOMIC DNA]</scope>
</reference>
<accession>A0AAV4DSG5</accession>